<dbReference type="OrthoDB" id="10371707at2759"/>
<dbReference type="AlphaFoldDB" id="A0A9W7E9T8"/>
<protein>
    <submittedName>
        <fullName evidence="2">Uncharacterized protein</fullName>
    </submittedName>
</protein>
<organism evidence="2 3">
    <name type="scientific">Triparma retinervis</name>
    <dbReference type="NCBI Taxonomy" id="2557542"/>
    <lineage>
        <taxon>Eukaryota</taxon>
        <taxon>Sar</taxon>
        <taxon>Stramenopiles</taxon>
        <taxon>Ochrophyta</taxon>
        <taxon>Bolidophyceae</taxon>
        <taxon>Parmales</taxon>
        <taxon>Triparmaceae</taxon>
        <taxon>Triparma</taxon>
    </lineage>
</organism>
<feature type="non-terminal residue" evidence="2">
    <location>
        <position position="139"/>
    </location>
</feature>
<keyword evidence="1" id="KW-0812">Transmembrane</keyword>
<dbReference type="Proteomes" id="UP001165082">
    <property type="component" value="Unassembled WGS sequence"/>
</dbReference>
<accession>A0A9W7E9T8</accession>
<feature type="transmembrane region" description="Helical" evidence="1">
    <location>
        <begin position="112"/>
        <end position="132"/>
    </location>
</feature>
<dbReference type="EMBL" id="BRXZ01001436">
    <property type="protein sequence ID" value="GMH71177.1"/>
    <property type="molecule type" value="Genomic_DNA"/>
</dbReference>
<sequence>MVDRGSFNSFLRSCSTKPKLLLWFYFGYYLAVQLQYPGTLTVGNWLTSAFTASLIGVANNSAGIGTSTLRAWFSASPLRFLLYFCIPFCVSSLSICASKHEGEFWLVFSRDGRILGGSLGAAAGVVGAIVGAEWGTRGG</sequence>
<gene>
    <name evidence="2" type="ORF">TrRE_jg9948</name>
</gene>
<comment type="caution">
    <text evidence="2">The sequence shown here is derived from an EMBL/GenBank/DDBJ whole genome shotgun (WGS) entry which is preliminary data.</text>
</comment>
<feature type="transmembrane region" description="Helical" evidence="1">
    <location>
        <begin position="20"/>
        <end position="36"/>
    </location>
</feature>
<keyword evidence="1" id="KW-1133">Transmembrane helix</keyword>
<reference evidence="2" key="1">
    <citation type="submission" date="2022-07" db="EMBL/GenBank/DDBJ databases">
        <title>Genome analysis of Parmales, a sister group of diatoms, reveals the evolutionary specialization of diatoms from phago-mixotrophs to photoautotrophs.</title>
        <authorList>
            <person name="Ban H."/>
            <person name="Sato S."/>
            <person name="Yoshikawa S."/>
            <person name="Kazumasa Y."/>
            <person name="Nakamura Y."/>
            <person name="Ichinomiya M."/>
            <person name="Saitoh K."/>
            <person name="Sato N."/>
            <person name="Blanc-Mathieu R."/>
            <person name="Endo H."/>
            <person name="Kuwata A."/>
            <person name="Ogata H."/>
        </authorList>
    </citation>
    <scope>NUCLEOTIDE SEQUENCE</scope>
</reference>
<name>A0A9W7E9T8_9STRA</name>
<keyword evidence="3" id="KW-1185">Reference proteome</keyword>
<proteinExistence type="predicted"/>
<evidence type="ECO:0000256" key="1">
    <source>
        <dbReference type="SAM" id="Phobius"/>
    </source>
</evidence>
<keyword evidence="1" id="KW-0472">Membrane</keyword>
<feature type="transmembrane region" description="Helical" evidence="1">
    <location>
        <begin position="80"/>
        <end position="100"/>
    </location>
</feature>
<evidence type="ECO:0000313" key="2">
    <source>
        <dbReference type="EMBL" id="GMH71177.1"/>
    </source>
</evidence>
<evidence type="ECO:0000313" key="3">
    <source>
        <dbReference type="Proteomes" id="UP001165082"/>
    </source>
</evidence>